<feature type="region of interest" description="Disordered" evidence="1">
    <location>
        <begin position="1"/>
        <end position="182"/>
    </location>
</feature>
<feature type="compositionally biased region" description="Basic and acidic residues" evidence="1">
    <location>
        <begin position="138"/>
        <end position="160"/>
    </location>
</feature>
<evidence type="ECO:0000256" key="1">
    <source>
        <dbReference type="SAM" id="MobiDB-lite"/>
    </source>
</evidence>
<feature type="compositionally biased region" description="Acidic residues" evidence="1">
    <location>
        <begin position="74"/>
        <end position="94"/>
    </location>
</feature>
<dbReference type="AlphaFoldDB" id="A0A8J8TAX5"/>
<feature type="compositionally biased region" description="Basic and acidic residues" evidence="1">
    <location>
        <begin position="109"/>
        <end position="127"/>
    </location>
</feature>
<feature type="compositionally biased region" description="Basic and acidic residues" evidence="1">
    <location>
        <begin position="1"/>
        <end position="23"/>
    </location>
</feature>
<organism evidence="2 3">
    <name type="scientific">Halteria grandinella</name>
    <dbReference type="NCBI Taxonomy" id="5974"/>
    <lineage>
        <taxon>Eukaryota</taxon>
        <taxon>Sar</taxon>
        <taxon>Alveolata</taxon>
        <taxon>Ciliophora</taxon>
        <taxon>Intramacronucleata</taxon>
        <taxon>Spirotrichea</taxon>
        <taxon>Stichotrichia</taxon>
        <taxon>Sporadotrichida</taxon>
        <taxon>Halteriidae</taxon>
        <taxon>Halteria</taxon>
    </lineage>
</organism>
<feature type="compositionally biased region" description="Acidic residues" evidence="1">
    <location>
        <begin position="24"/>
        <end position="44"/>
    </location>
</feature>
<dbReference type="EMBL" id="RRYP01000212">
    <property type="protein sequence ID" value="TNV87801.1"/>
    <property type="molecule type" value="Genomic_DNA"/>
</dbReference>
<sequence length="335" mass="38415">MKQLKLDFSSKKKSKELDASDREGCDDENPNEVDNDQEMQDEEISSSPIDFSNKRRCGRQQAQMSGNKKREQSDCEDEAGAEDGDAEMESEEEDIIKGSSDEGGEDDYQEKVKSIKKEKKALKEIKVPKSKKTKKEKVKPIKKEKVKKKESESEADVPEKSDDDEEKEEIKKPKKQEVPTKRPPKRCARVCNVCFQIAGSPIEDSGYDMLDCEQCRLPAHRRCIGEQIPFREIRPMKGQPIRIHECQRCSFEQQTGQTLKCISCFQPGGLMTNIGDQNFIHIVCAMMSDFFEIEDFGTMKFRQILPQSEIDSQLEQMSVSRVSEIWTLIFDLETS</sequence>
<reference evidence="2" key="1">
    <citation type="submission" date="2019-06" db="EMBL/GenBank/DDBJ databases">
        <authorList>
            <person name="Zheng W."/>
        </authorList>
    </citation>
    <scope>NUCLEOTIDE SEQUENCE</scope>
    <source>
        <strain evidence="2">QDHG01</strain>
    </source>
</reference>
<evidence type="ECO:0000313" key="2">
    <source>
        <dbReference type="EMBL" id="TNV87801.1"/>
    </source>
</evidence>
<gene>
    <name evidence="2" type="ORF">FGO68_gene6607</name>
</gene>
<comment type="caution">
    <text evidence="2">The sequence shown here is derived from an EMBL/GenBank/DDBJ whole genome shotgun (WGS) entry which is preliminary data.</text>
</comment>
<accession>A0A8J8TAX5</accession>
<keyword evidence="3" id="KW-1185">Reference proteome</keyword>
<evidence type="ECO:0000313" key="3">
    <source>
        <dbReference type="Proteomes" id="UP000785679"/>
    </source>
</evidence>
<protein>
    <submittedName>
        <fullName evidence="2">Uncharacterized protein</fullName>
    </submittedName>
</protein>
<dbReference type="Proteomes" id="UP000785679">
    <property type="component" value="Unassembled WGS sequence"/>
</dbReference>
<proteinExistence type="predicted"/>
<feature type="compositionally biased region" description="Basic residues" evidence="1">
    <location>
        <begin position="128"/>
        <end position="137"/>
    </location>
</feature>
<name>A0A8J8TAX5_HALGN</name>
<feature type="compositionally biased region" description="Basic and acidic residues" evidence="1">
    <location>
        <begin position="168"/>
        <end position="180"/>
    </location>
</feature>